<accession>A0A2X2TFE6</accession>
<dbReference type="InterPro" id="IPR036086">
    <property type="entry name" value="ParB/Sulfiredoxin_sf"/>
</dbReference>
<evidence type="ECO:0000313" key="3">
    <source>
        <dbReference type="Proteomes" id="UP000251197"/>
    </source>
</evidence>
<feature type="region of interest" description="Disordered" evidence="1">
    <location>
        <begin position="300"/>
        <end position="328"/>
    </location>
</feature>
<protein>
    <submittedName>
        <fullName evidence="2">Integrating conjugative element, PFGI_1 class, ParB family protein</fullName>
    </submittedName>
</protein>
<gene>
    <name evidence="2" type="ORF">NCTC12120_01936</name>
</gene>
<organism evidence="2 3">
    <name type="scientific">Cedecea neteri</name>
    <dbReference type="NCBI Taxonomy" id="158822"/>
    <lineage>
        <taxon>Bacteria</taxon>
        <taxon>Pseudomonadati</taxon>
        <taxon>Pseudomonadota</taxon>
        <taxon>Gammaproteobacteria</taxon>
        <taxon>Enterobacterales</taxon>
        <taxon>Enterobacteriaceae</taxon>
        <taxon>Cedecea</taxon>
    </lineage>
</organism>
<evidence type="ECO:0000313" key="2">
    <source>
        <dbReference type="EMBL" id="SQA98085.1"/>
    </source>
</evidence>
<evidence type="ECO:0000256" key="1">
    <source>
        <dbReference type="SAM" id="MobiDB-lite"/>
    </source>
</evidence>
<sequence>MNMKNVDLGTAMLQRGRQATAAPVVALPASEMPMVLTLDQLRPNPDNPRTSRNPKFDDIKASILARGLDTVPKVTRDPDGEAVYIFSDGGNTRYQILTELWQETGEDRFYRLHCLFKPWPGRLQCVIGHLAENEVRGELSFIEKARGIQKARAIYEEQLGKKVSLRELASLLTGEGFPVHNSSISRMDDAVRYLYPSMPRLLESGLGGPQIRILLALRQDAENAWNQYKTSADASPGQPFGDVFGACCHKFDSPELWSAEMFRDELIGDLLQALPHPALNYDRWLLELNPKERHRRHVLGDTSPLPELADVPPAQDAPPRPAGNPQKQ</sequence>
<dbReference type="Proteomes" id="UP000251197">
    <property type="component" value="Unassembled WGS sequence"/>
</dbReference>
<name>A0A2X2TFE6_9ENTR</name>
<dbReference type="SUPFAM" id="SSF110849">
    <property type="entry name" value="ParB/Sulfiredoxin"/>
    <property type="match status" value="1"/>
</dbReference>
<proteinExistence type="predicted"/>
<reference evidence="2 3" key="1">
    <citation type="submission" date="2018-06" db="EMBL/GenBank/DDBJ databases">
        <authorList>
            <consortium name="Pathogen Informatics"/>
            <person name="Doyle S."/>
        </authorList>
    </citation>
    <scope>NUCLEOTIDE SEQUENCE [LARGE SCALE GENOMIC DNA]</scope>
    <source>
        <strain evidence="2 3">NCTC12120</strain>
    </source>
</reference>
<dbReference type="NCBIfam" id="TIGR03764">
    <property type="entry name" value="ICE_PFGI_1_parB"/>
    <property type="match status" value="1"/>
</dbReference>
<dbReference type="InterPro" id="IPR022304">
    <property type="entry name" value="ICE_PFGI_1_ParB"/>
</dbReference>
<dbReference type="EMBL" id="UAVU01000003">
    <property type="protein sequence ID" value="SQA98085.1"/>
    <property type="molecule type" value="Genomic_DNA"/>
</dbReference>
<dbReference type="AlphaFoldDB" id="A0A2X2TFE6"/>